<feature type="signal peptide" evidence="1">
    <location>
        <begin position="1"/>
        <end position="22"/>
    </location>
</feature>
<evidence type="ECO:0000256" key="1">
    <source>
        <dbReference type="SAM" id="SignalP"/>
    </source>
</evidence>
<dbReference type="Proteomes" id="UP001157914">
    <property type="component" value="Unassembled WGS sequence"/>
</dbReference>
<proteinExistence type="predicted"/>
<evidence type="ECO:0000313" key="2">
    <source>
        <dbReference type="EMBL" id="SMP02086.1"/>
    </source>
</evidence>
<sequence>MNKIAVTSLTIGLLALTGGTFALSGNTNSDNSLRRVDCHAITMFTPSKAKSAEELCENYGGVAERNAEPSKQGLVILVRNQRYGGFEGDAQ</sequence>
<protein>
    <recommendedName>
        <fullName evidence="4">Antitermination protein</fullName>
    </recommendedName>
</protein>
<dbReference type="EMBL" id="FXTT01000001">
    <property type="protein sequence ID" value="SMP02086.1"/>
    <property type="molecule type" value="Genomic_DNA"/>
</dbReference>
<reference evidence="2 3" key="1">
    <citation type="submission" date="2017-05" db="EMBL/GenBank/DDBJ databases">
        <authorList>
            <person name="Varghese N."/>
            <person name="Submissions S."/>
        </authorList>
    </citation>
    <scope>NUCLEOTIDE SEQUENCE [LARGE SCALE GENOMIC DNA]</scope>
    <source>
        <strain evidence="2 3">DSM 15949</strain>
    </source>
</reference>
<evidence type="ECO:0000313" key="3">
    <source>
        <dbReference type="Proteomes" id="UP001157914"/>
    </source>
</evidence>
<gene>
    <name evidence="2" type="ORF">SAMN06265374_0425</name>
</gene>
<comment type="caution">
    <text evidence="2">The sequence shown here is derived from an EMBL/GenBank/DDBJ whole genome shotgun (WGS) entry which is preliminary data.</text>
</comment>
<keyword evidence="1" id="KW-0732">Signal</keyword>
<evidence type="ECO:0008006" key="4">
    <source>
        <dbReference type="Google" id="ProtNLM"/>
    </source>
</evidence>
<feature type="chain" id="PRO_5046287927" description="Antitermination protein" evidence="1">
    <location>
        <begin position="23"/>
        <end position="91"/>
    </location>
</feature>
<name>A0ABY1N7G1_9HYPH</name>
<keyword evidence="3" id="KW-1185">Reference proteome</keyword>
<organism evidence="2 3">
    <name type="scientific">Roseibium denhamense</name>
    <dbReference type="NCBI Taxonomy" id="76305"/>
    <lineage>
        <taxon>Bacteria</taxon>
        <taxon>Pseudomonadati</taxon>
        <taxon>Pseudomonadota</taxon>
        <taxon>Alphaproteobacteria</taxon>
        <taxon>Hyphomicrobiales</taxon>
        <taxon>Stappiaceae</taxon>
        <taxon>Roseibium</taxon>
    </lineage>
</organism>
<accession>A0ABY1N7G1</accession>
<dbReference type="RefSeq" id="WP_155191202.1">
    <property type="nucleotide sequence ID" value="NZ_BAAAEA010000001.1"/>
</dbReference>